<dbReference type="Pfam" id="PF02872">
    <property type="entry name" value="5_nucleotid_C"/>
    <property type="match status" value="1"/>
</dbReference>
<dbReference type="InterPro" id="IPR006146">
    <property type="entry name" value="5'-Nucleotdase_CS"/>
</dbReference>
<dbReference type="SUPFAM" id="SSF56300">
    <property type="entry name" value="Metallo-dependent phosphatases"/>
    <property type="match status" value="1"/>
</dbReference>
<evidence type="ECO:0000259" key="5">
    <source>
        <dbReference type="Pfam" id="PF02872"/>
    </source>
</evidence>
<dbReference type="Proteomes" id="UP000005695">
    <property type="component" value="Unassembled WGS sequence"/>
</dbReference>
<dbReference type="PANTHER" id="PTHR11575">
    <property type="entry name" value="5'-NUCLEOTIDASE-RELATED"/>
    <property type="match status" value="1"/>
</dbReference>
<dbReference type="PROSITE" id="PS00786">
    <property type="entry name" value="5_NUCLEOTIDASE_2"/>
    <property type="match status" value="1"/>
</dbReference>
<dbReference type="GO" id="GO:0030288">
    <property type="term" value="C:outer membrane-bounded periplasmic space"/>
    <property type="evidence" value="ECO:0007669"/>
    <property type="project" value="TreeGrafter"/>
</dbReference>
<dbReference type="SUPFAM" id="SSF55816">
    <property type="entry name" value="5'-nucleotidase (syn. UDP-sugar hydrolase), C-terminal domain"/>
    <property type="match status" value="1"/>
</dbReference>
<dbReference type="GO" id="GO:0046872">
    <property type="term" value="F:metal ion binding"/>
    <property type="evidence" value="ECO:0007669"/>
    <property type="project" value="InterPro"/>
</dbReference>
<name>Q1K2P0_DESA6</name>
<feature type="chain" id="PRO_5005142742" evidence="3">
    <location>
        <begin position="27"/>
        <end position="605"/>
    </location>
</feature>
<dbReference type="GO" id="GO:0008768">
    <property type="term" value="F:UDP-sugar diphosphatase activity"/>
    <property type="evidence" value="ECO:0007669"/>
    <property type="project" value="TreeGrafter"/>
</dbReference>
<dbReference type="EMBL" id="AAEW02000003">
    <property type="protein sequence ID" value="EAT16841.1"/>
    <property type="molecule type" value="Genomic_DNA"/>
</dbReference>
<dbReference type="GO" id="GO:0009166">
    <property type="term" value="P:nucleotide catabolic process"/>
    <property type="evidence" value="ECO:0007669"/>
    <property type="project" value="InterPro"/>
</dbReference>
<dbReference type="RefSeq" id="WP_005998311.1">
    <property type="nucleotide sequence ID" value="NZ_AAEW02000003.1"/>
</dbReference>
<dbReference type="PRINTS" id="PR01607">
    <property type="entry name" value="APYRASEFAMLY"/>
</dbReference>
<dbReference type="InterPro" id="IPR006420">
    <property type="entry name" value="NadN"/>
</dbReference>
<comment type="similarity">
    <text evidence="1 3">Belongs to the 5'-nucleotidase family.</text>
</comment>
<reference evidence="6" key="1">
    <citation type="submission" date="2006-05" db="EMBL/GenBank/DDBJ databases">
        <title>Annotation of the draft genome assembly of Desulfuromonas acetoxidans DSM 684.</title>
        <authorList>
            <consortium name="US DOE Joint Genome Institute (JGI-ORNL)"/>
            <person name="Larimer F."/>
            <person name="Land M."/>
            <person name="Hauser L."/>
        </authorList>
    </citation>
    <scope>NUCLEOTIDE SEQUENCE [LARGE SCALE GENOMIC DNA]</scope>
    <source>
        <strain evidence="6">DSM 684</strain>
    </source>
</reference>
<dbReference type="GO" id="GO:0000166">
    <property type="term" value="F:nucleotide binding"/>
    <property type="evidence" value="ECO:0007669"/>
    <property type="project" value="UniProtKB-KW"/>
</dbReference>
<dbReference type="OrthoDB" id="9803927at2"/>
<dbReference type="PROSITE" id="PS51257">
    <property type="entry name" value="PROKAR_LIPOPROTEIN"/>
    <property type="match status" value="1"/>
</dbReference>
<accession>Q1K2P0</accession>
<comment type="caution">
    <text evidence="6">The sequence shown here is derived from an EMBL/GenBank/DDBJ whole genome shotgun (WGS) entry which is preliminary data.</text>
</comment>
<evidence type="ECO:0000256" key="2">
    <source>
        <dbReference type="ARBA" id="ARBA00022729"/>
    </source>
</evidence>
<dbReference type="AlphaFoldDB" id="Q1K2P0"/>
<feature type="domain" description="Calcineurin-like phosphoesterase" evidence="4">
    <location>
        <begin position="40"/>
        <end position="255"/>
    </location>
</feature>
<dbReference type="NCBIfam" id="TIGR01530">
    <property type="entry name" value="nadN"/>
    <property type="match status" value="1"/>
</dbReference>
<reference evidence="6" key="2">
    <citation type="submission" date="2006-05" db="EMBL/GenBank/DDBJ databases">
        <title>Sequencing of the draft genome and assembly of Desulfuromonas acetoxidans DSM 684.</title>
        <authorList>
            <consortium name="US DOE Joint Genome Institute (JGI-PGF)"/>
            <person name="Copeland A."/>
            <person name="Lucas S."/>
            <person name="Lapidus A."/>
            <person name="Barry K."/>
            <person name="Detter J.C."/>
            <person name="Glavina del Rio T."/>
            <person name="Hammon N."/>
            <person name="Israni S."/>
            <person name="Dalin E."/>
            <person name="Tice H."/>
            <person name="Bruce D."/>
            <person name="Pitluck S."/>
            <person name="Richardson P."/>
        </authorList>
    </citation>
    <scope>NUCLEOTIDE SEQUENCE [LARGE SCALE GENOMIC DNA]</scope>
    <source>
        <strain evidence="6">DSM 684</strain>
    </source>
</reference>
<sequence length="605" mass="64935">MKHLNMPNRPLLNFLLIALTLLLVSACGDSNSSPHRTSVKILHVNDVHSHLDSDNVDLTLDGTTTEAEVGGMARVASLIDALSAENDNHLVLHAGDAVQGTLYYTLFQGEADAEVMNAIGFDAMCIGNHEFDDGDTWLAGFSDQLDAPLISSNIEVAPGNVLEGKFAPYIIKEMGGEQIGIIGVTIAGKTEESSQPSDEITFKDEIESVQTAVDELKAAGVGKIIVLSHYGYNNVQILATQVSDIDVIVDGDSHTLLGDFSPYDLSNSGDYPTMATNADGDDVCIVQAWEYSKVLGELDVTFVGDTLGSCSGTPHLLLGDTFVREDADENDYTVDGDELAAIQDAIDTDDKLTITEEDPTVAAIIADYAQDVDALGETVIGEAGEDLLLSRVPGHDYYGVNLPLGSDITPVVAKAFYEMDPNADIAIQNGGGVRTSVNSGDITYDTAYTLLPFANTLYEIDMYGSEIKQVMEDAIENIAQGGSTGGFPYAYAIKYDVDATQPYGSRLSNLEFKARGSDSYVPLEDGTLYVVVTNSYTAAGRDGYDTFATVQQERGLGTDTYLDYALSFVNYVESLTVNSEQLMKLPAEDHCIKSYIATPDATDNL</sequence>
<dbReference type="GO" id="GO:0008253">
    <property type="term" value="F:5'-nucleotidase activity"/>
    <property type="evidence" value="ECO:0007669"/>
    <property type="project" value="InterPro"/>
</dbReference>
<evidence type="ECO:0000256" key="1">
    <source>
        <dbReference type="ARBA" id="ARBA00006654"/>
    </source>
</evidence>
<dbReference type="InterPro" id="IPR004843">
    <property type="entry name" value="Calcineurin-like_PHP"/>
</dbReference>
<evidence type="ECO:0000259" key="4">
    <source>
        <dbReference type="Pfam" id="PF00149"/>
    </source>
</evidence>
<protein>
    <submittedName>
        <fullName evidence="6">NAD pyrophosphatase/5'-nucleotidase NadN</fullName>
    </submittedName>
</protein>
<dbReference type="InterPro" id="IPR029052">
    <property type="entry name" value="Metallo-depent_PP-like"/>
</dbReference>
<dbReference type="Gene3D" id="3.60.21.10">
    <property type="match status" value="1"/>
</dbReference>
<evidence type="ECO:0000313" key="6">
    <source>
        <dbReference type="EMBL" id="EAT16841.1"/>
    </source>
</evidence>
<proteinExistence type="inferred from homology"/>
<keyword evidence="3" id="KW-0547">Nucleotide-binding</keyword>
<keyword evidence="3" id="KW-0378">Hydrolase</keyword>
<feature type="signal peptide" evidence="3">
    <location>
        <begin position="1"/>
        <end position="26"/>
    </location>
</feature>
<feature type="domain" description="5'-Nucleotidase C-terminal" evidence="5">
    <location>
        <begin position="408"/>
        <end position="548"/>
    </location>
</feature>
<keyword evidence="7" id="KW-1185">Reference proteome</keyword>
<dbReference type="InterPro" id="IPR006179">
    <property type="entry name" value="5_nucleotidase/apyrase"/>
</dbReference>
<organism evidence="6 7">
    <name type="scientific">Desulfuromonas acetoxidans (strain DSM 684 / 11070)</name>
    <dbReference type="NCBI Taxonomy" id="281689"/>
    <lineage>
        <taxon>Bacteria</taxon>
        <taxon>Pseudomonadati</taxon>
        <taxon>Thermodesulfobacteriota</taxon>
        <taxon>Desulfuromonadia</taxon>
        <taxon>Desulfuromonadales</taxon>
        <taxon>Desulfuromonadaceae</taxon>
        <taxon>Desulfuromonas</taxon>
    </lineage>
</organism>
<dbReference type="InterPro" id="IPR036907">
    <property type="entry name" value="5'-Nucleotdase_C_sf"/>
</dbReference>
<dbReference type="Pfam" id="PF00149">
    <property type="entry name" value="Metallophos"/>
    <property type="match status" value="1"/>
</dbReference>
<evidence type="ECO:0000256" key="3">
    <source>
        <dbReference type="RuleBase" id="RU362119"/>
    </source>
</evidence>
<dbReference type="PANTHER" id="PTHR11575:SF24">
    <property type="entry name" value="5'-NUCLEOTIDASE"/>
    <property type="match status" value="1"/>
</dbReference>
<gene>
    <name evidence="6" type="ORF">Dace_2093</name>
</gene>
<evidence type="ECO:0000313" key="7">
    <source>
        <dbReference type="Proteomes" id="UP000005695"/>
    </source>
</evidence>
<dbReference type="Gene3D" id="3.90.780.10">
    <property type="entry name" value="5'-Nucleotidase, C-terminal domain"/>
    <property type="match status" value="1"/>
</dbReference>
<keyword evidence="2 3" id="KW-0732">Signal</keyword>
<dbReference type="InterPro" id="IPR008334">
    <property type="entry name" value="5'-Nucleotdase_C"/>
</dbReference>